<gene>
    <name evidence="4" type="ORF">GWI33_016545</name>
</gene>
<keyword evidence="1" id="KW-0479">Metal-binding</keyword>
<dbReference type="GO" id="GO:0005634">
    <property type="term" value="C:nucleus"/>
    <property type="evidence" value="ECO:0007669"/>
    <property type="project" value="InterPro"/>
</dbReference>
<protein>
    <recommendedName>
        <fullName evidence="3">ZAD domain-containing protein</fullName>
    </recommendedName>
</protein>
<feature type="binding site" evidence="1">
    <location>
        <position position="68"/>
    </location>
    <ligand>
        <name>Zn(2+)</name>
        <dbReference type="ChEBI" id="CHEBI:29105"/>
    </ligand>
</feature>
<sequence>MKTYSRKKVGENVEQIVDLDDVCRLCMGKEEELISIFNNDESVPLTLRIMACVALEVFEGDGLPDKICHPCKFQLEKSYNFRKKCEQSDMKLRLHLKDVRERIGDIIIERDSGDDSQSYEMEIEDIQGDGTTISKQLETDNIEPSTEEDLV</sequence>
<dbReference type="Proteomes" id="UP000625711">
    <property type="component" value="Unassembled WGS sequence"/>
</dbReference>
<feature type="non-terminal residue" evidence="4">
    <location>
        <position position="1"/>
    </location>
</feature>
<keyword evidence="1" id="KW-0863">Zinc-finger</keyword>
<feature type="binding site" evidence="1">
    <location>
        <position position="23"/>
    </location>
    <ligand>
        <name>Zn(2+)</name>
        <dbReference type="ChEBI" id="CHEBI:29105"/>
    </ligand>
</feature>
<name>A0A834I3B5_RHYFE</name>
<dbReference type="Pfam" id="PF07776">
    <property type="entry name" value="zf-AD"/>
    <property type="match status" value="1"/>
</dbReference>
<dbReference type="AlphaFoldDB" id="A0A834I3B5"/>
<evidence type="ECO:0000259" key="3">
    <source>
        <dbReference type="PROSITE" id="PS51915"/>
    </source>
</evidence>
<dbReference type="SUPFAM" id="SSF57716">
    <property type="entry name" value="Glucocorticoid receptor-like (DNA-binding domain)"/>
    <property type="match status" value="1"/>
</dbReference>
<dbReference type="PANTHER" id="PTHR39942">
    <property type="entry name" value="BCDNA.LD26519-RELATED"/>
    <property type="match status" value="1"/>
</dbReference>
<dbReference type="GO" id="GO:0008270">
    <property type="term" value="F:zinc ion binding"/>
    <property type="evidence" value="ECO:0007669"/>
    <property type="project" value="UniProtKB-UniRule"/>
</dbReference>
<dbReference type="PANTHER" id="PTHR39942:SF1">
    <property type="entry name" value="BCDNA.LD26519-RELATED"/>
    <property type="match status" value="1"/>
</dbReference>
<proteinExistence type="predicted"/>
<keyword evidence="5" id="KW-1185">Reference proteome</keyword>
<dbReference type="Gene3D" id="3.40.1800.20">
    <property type="match status" value="1"/>
</dbReference>
<evidence type="ECO:0000256" key="1">
    <source>
        <dbReference type="PROSITE-ProRule" id="PRU01263"/>
    </source>
</evidence>
<organism evidence="4 5">
    <name type="scientific">Rhynchophorus ferrugineus</name>
    <name type="common">Red palm weevil</name>
    <name type="synonym">Curculio ferrugineus</name>
    <dbReference type="NCBI Taxonomy" id="354439"/>
    <lineage>
        <taxon>Eukaryota</taxon>
        <taxon>Metazoa</taxon>
        <taxon>Ecdysozoa</taxon>
        <taxon>Arthropoda</taxon>
        <taxon>Hexapoda</taxon>
        <taxon>Insecta</taxon>
        <taxon>Pterygota</taxon>
        <taxon>Neoptera</taxon>
        <taxon>Endopterygota</taxon>
        <taxon>Coleoptera</taxon>
        <taxon>Polyphaga</taxon>
        <taxon>Cucujiformia</taxon>
        <taxon>Curculionidae</taxon>
        <taxon>Dryophthorinae</taxon>
        <taxon>Rhynchophorus</taxon>
    </lineage>
</organism>
<comment type="caution">
    <text evidence="4">The sequence shown here is derived from an EMBL/GenBank/DDBJ whole genome shotgun (WGS) entry which is preliminary data.</text>
</comment>
<feature type="binding site" evidence="1">
    <location>
        <position position="71"/>
    </location>
    <ligand>
        <name>Zn(2+)</name>
        <dbReference type="ChEBI" id="CHEBI:29105"/>
    </ligand>
</feature>
<dbReference type="EMBL" id="JAACXV010014091">
    <property type="protein sequence ID" value="KAF7270475.1"/>
    <property type="molecule type" value="Genomic_DNA"/>
</dbReference>
<dbReference type="InterPro" id="IPR012934">
    <property type="entry name" value="Znf_AD"/>
</dbReference>
<dbReference type="SMART" id="SM00868">
    <property type="entry name" value="zf-AD"/>
    <property type="match status" value="1"/>
</dbReference>
<evidence type="ECO:0000256" key="2">
    <source>
        <dbReference type="SAM" id="MobiDB-lite"/>
    </source>
</evidence>
<keyword evidence="1" id="KW-0862">Zinc</keyword>
<accession>A0A834I3B5</accession>
<feature type="domain" description="ZAD" evidence="3">
    <location>
        <begin position="21"/>
        <end position="95"/>
    </location>
</feature>
<feature type="binding site" evidence="1">
    <location>
        <position position="26"/>
    </location>
    <ligand>
        <name>Zn(2+)</name>
        <dbReference type="ChEBI" id="CHEBI:29105"/>
    </ligand>
</feature>
<dbReference type="PROSITE" id="PS51915">
    <property type="entry name" value="ZAD"/>
    <property type="match status" value="1"/>
</dbReference>
<reference evidence="4" key="1">
    <citation type="submission" date="2020-08" db="EMBL/GenBank/DDBJ databases">
        <title>Genome sequencing and assembly of the red palm weevil Rhynchophorus ferrugineus.</title>
        <authorList>
            <person name="Dias G.B."/>
            <person name="Bergman C.M."/>
            <person name="Manee M."/>
        </authorList>
    </citation>
    <scope>NUCLEOTIDE SEQUENCE</scope>
    <source>
        <strain evidence="4">AA-2017</strain>
        <tissue evidence="4">Whole larva</tissue>
    </source>
</reference>
<feature type="region of interest" description="Disordered" evidence="2">
    <location>
        <begin position="126"/>
        <end position="151"/>
    </location>
</feature>
<evidence type="ECO:0000313" key="5">
    <source>
        <dbReference type="Proteomes" id="UP000625711"/>
    </source>
</evidence>
<dbReference type="OrthoDB" id="8922241at2759"/>
<evidence type="ECO:0000313" key="4">
    <source>
        <dbReference type="EMBL" id="KAF7270475.1"/>
    </source>
</evidence>